<dbReference type="EMBL" id="QXJK01000003">
    <property type="protein sequence ID" value="RIX35704.1"/>
    <property type="molecule type" value="Genomic_DNA"/>
</dbReference>
<evidence type="ECO:0000313" key="2">
    <source>
        <dbReference type="EMBL" id="RIX35704.1"/>
    </source>
</evidence>
<dbReference type="SUPFAM" id="SSF56112">
    <property type="entry name" value="Protein kinase-like (PK-like)"/>
    <property type="match status" value="1"/>
</dbReference>
<dbReference type="InterPro" id="IPR002575">
    <property type="entry name" value="Aminoglycoside_PTrfase"/>
</dbReference>
<sequence length="402" mass="44915">MHSVDSTVEAAKHLLAARFGGSPELTHPEDLGGSGNALVLRCRVSPIPFLQERTVVVKQLPPAEPGRDELTPDGLALLREVVAYQYTNTLNEKSRPGPLLLAYDLEQRLLILSDAGDGTSFTDVLTLQGEEERRLAVRKLGRALGHMHATTCGGAESYRTLLRRQCQKLHISPETVMETDIDIAALIRQGVELVRSNGLDVDETVEHYAEEAAHRQSRTDLRAFTPFDMTPDNIMLTKHVVFLDYEWASFRDVAFDVACVVAGFPQDNSTPALTTEETDEFVAAWRAEIASTWPETRDDKSLHDAMMSALIGWAFLSLMMLYYGRSTEEQLVRDENGQPTPTVTSLRHLPADQLQDLATTVDAILRYSREHKYPRFASVEKFAQKLLRILGNLEAHPLTRHG</sequence>
<proteinExistence type="predicted"/>
<evidence type="ECO:0000259" key="1">
    <source>
        <dbReference type="Pfam" id="PF01636"/>
    </source>
</evidence>
<dbReference type="STRING" id="1451189.CFAL_05815"/>
<reference evidence="2 3" key="1">
    <citation type="submission" date="2018-09" db="EMBL/GenBank/DDBJ databases">
        <title>Optimization and identification of Corynebacterium falsenii FN1-14 from fish paste.</title>
        <authorList>
            <person name="Daroonpunt R."/>
            <person name="Tanasupawat S."/>
        </authorList>
    </citation>
    <scope>NUCLEOTIDE SEQUENCE [LARGE SCALE GENOMIC DNA]</scope>
    <source>
        <strain evidence="2 3">FN1-14</strain>
    </source>
</reference>
<dbReference type="InterPro" id="IPR011009">
    <property type="entry name" value="Kinase-like_dom_sf"/>
</dbReference>
<evidence type="ECO:0000313" key="3">
    <source>
        <dbReference type="Proteomes" id="UP000285278"/>
    </source>
</evidence>
<accession>A0A418Q867</accession>
<dbReference type="AlphaFoldDB" id="A0A418Q867"/>
<name>A0A418Q867_9CORY</name>
<feature type="domain" description="Aminoglycoside phosphotransferase" evidence="1">
    <location>
        <begin position="112"/>
        <end position="285"/>
    </location>
</feature>
<comment type="caution">
    <text evidence="2">The sequence shown here is derived from an EMBL/GenBank/DDBJ whole genome shotgun (WGS) entry which is preliminary data.</text>
</comment>
<dbReference type="OrthoDB" id="144109at2"/>
<dbReference type="Pfam" id="PF01636">
    <property type="entry name" value="APH"/>
    <property type="match status" value="1"/>
</dbReference>
<dbReference type="Gene3D" id="3.90.1200.10">
    <property type="match status" value="1"/>
</dbReference>
<gene>
    <name evidence="2" type="ORF">D3M95_04165</name>
</gene>
<organism evidence="2 3">
    <name type="scientific">Corynebacterium falsenii</name>
    <dbReference type="NCBI Taxonomy" id="108486"/>
    <lineage>
        <taxon>Bacteria</taxon>
        <taxon>Bacillati</taxon>
        <taxon>Actinomycetota</taxon>
        <taxon>Actinomycetes</taxon>
        <taxon>Mycobacteriales</taxon>
        <taxon>Corynebacteriaceae</taxon>
        <taxon>Corynebacterium</taxon>
    </lineage>
</organism>
<dbReference type="Proteomes" id="UP000285278">
    <property type="component" value="Unassembled WGS sequence"/>
</dbReference>
<dbReference type="RefSeq" id="WP_025402758.1">
    <property type="nucleotide sequence ID" value="NZ_CBCRUA010000008.1"/>
</dbReference>
<keyword evidence="3" id="KW-1185">Reference proteome</keyword>
<protein>
    <recommendedName>
        <fullName evidence="1">Aminoglycoside phosphotransferase domain-containing protein</fullName>
    </recommendedName>
</protein>